<dbReference type="Proteomes" id="UP000262379">
    <property type="component" value="Unassembled WGS sequence"/>
</dbReference>
<dbReference type="SMART" id="SM01008">
    <property type="entry name" value="Ald_Xan_dh_C"/>
    <property type="match status" value="1"/>
</dbReference>
<evidence type="ECO:0000313" key="3">
    <source>
        <dbReference type="Proteomes" id="UP000262379"/>
    </source>
</evidence>
<dbReference type="Pfam" id="PF20256">
    <property type="entry name" value="MoCoBD_2"/>
    <property type="match status" value="1"/>
</dbReference>
<dbReference type="InterPro" id="IPR046867">
    <property type="entry name" value="AldOxase/xan_DH_MoCoBD2"/>
</dbReference>
<evidence type="ECO:0000313" key="2">
    <source>
        <dbReference type="EMBL" id="RFC68946.1"/>
    </source>
</evidence>
<dbReference type="InterPro" id="IPR036856">
    <property type="entry name" value="Ald_Oxase/Xan_DH_a/b_sf"/>
</dbReference>
<proteinExistence type="predicted"/>
<dbReference type="Pfam" id="PF01315">
    <property type="entry name" value="Ald_Xan_dh_C"/>
    <property type="match status" value="1"/>
</dbReference>
<protein>
    <submittedName>
        <fullName evidence="2">Xanthine dehydrogenase family protein molybdopterin-binding subunit</fullName>
    </submittedName>
</protein>
<feature type="domain" description="Aldehyde oxidase/xanthine dehydrogenase a/b hammerhead" evidence="1">
    <location>
        <begin position="24"/>
        <end position="128"/>
    </location>
</feature>
<dbReference type="GO" id="GO:0016491">
    <property type="term" value="F:oxidoreductase activity"/>
    <property type="evidence" value="ECO:0007669"/>
    <property type="project" value="InterPro"/>
</dbReference>
<name>A0A371XI88_9HYPH</name>
<dbReference type="EMBL" id="QURN01000003">
    <property type="protein sequence ID" value="RFC68946.1"/>
    <property type="molecule type" value="Genomic_DNA"/>
</dbReference>
<organism evidence="2 3">
    <name type="scientific">Mesorhizobium denitrificans</name>
    <dbReference type="NCBI Taxonomy" id="2294114"/>
    <lineage>
        <taxon>Bacteria</taxon>
        <taxon>Pseudomonadati</taxon>
        <taxon>Pseudomonadota</taxon>
        <taxon>Alphaproteobacteria</taxon>
        <taxon>Hyphomicrobiales</taxon>
        <taxon>Phyllobacteriaceae</taxon>
        <taxon>Mesorhizobium</taxon>
    </lineage>
</organism>
<dbReference type="SUPFAM" id="SSF54665">
    <property type="entry name" value="CO dehydrogenase molybdoprotein N-domain-like"/>
    <property type="match status" value="1"/>
</dbReference>
<dbReference type="AlphaFoldDB" id="A0A371XI88"/>
<comment type="caution">
    <text evidence="2">The sequence shown here is derived from an EMBL/GenBank/DDBJ whole genome shotgun (WGS) entry which is preliminary data.</text>
</comment>
<dbReference type="PANTHER" id="PTHR11908:SF157">
    <property type="entry name" value="XANTHINE DEHYDROGENASE SUBUNIT D-RELATED"/>
    <property type="match status" value="1"/>
</dbReference>
<keyword evidence="3" id="KW-1185">Reference proteome</keyword>
<dbReference type="PANTHER" id="PTHR11908">
    <property type="entry name" value="XANTHINE DEHYDROGENASE"/>
    <property type="match status" value="1"/>
</dbReference>
<dbReference type="InterPro" id="IPR000674">
    <property type="entry name" value="Ald_Oxase/Xan_DH_a/b"/>
</dbReference>
<dbReference type="Gene3D" id="3.90.1170.50">
    <property type="entry name" value="Aldehyde oxidase/xanthine dehydrogenase, a/b hammerhead"/>
    <property type="match status" value="1"/>
</dbReference>
<accession>A0A371XI88</accession>
<dbReference type="InterPro" id="IPR016208">
    <property type="entry name" value="Ald_Oxase/xanthine_DH-like"/>
</dbReference>
<evidence type="ECO:0000259" key="1">
    <source>
        <dbReference type="SMART" id="SM01008"/>
    </source>
</evidence>
<dbReference type="GO" id="GO:0005506">
    <property type="term" value="F:iron ion binding"/>
    <property type="evidence" value="ECO:0007669"/>
    <property type="project" value="InterPro"/>
</dbReference>
<dbReference type="InterPro" id="IPR008274">
    <property type="entry name" value="AldOxase/xan_DH_MoCoBD1"/>
</dbReference>
<gene>
    <name evidence="2" type="ORF">DY251_04830</name>
</gene>
<dbReference type="RefSeq" id="WP_116622714.1">
    <property type="nucleotide sequence ID" value="NZ_QURN01000003.1"/>
</dbReference>
<reference evidence="3" key="1">
    <citation type="submission" date="2018-08" db="EMBL/GenBank/DDBJ databases">
        <authorList>
            <person name="Im W.T."/>
        </authorList>
    </citation>
    <scope>NUCLEOTIDE SEQUENCE [LARGE SCALE GENOMIC DNA]</scope>
    <source>
        <strain evidence="3">LA-28</strain>
    </source>
</reference>
<dbReference type="SUPFAM" id="SSF56003">
    <property type="entry name" value="Molybdenum cofactor-binding domain"/>
    <property type="match status" value="1"/>
</dbReference>
<sequence>MSRTADPAAAVMDLPRRDAPDKLAGRTRYTVDMAGPGTLHAAIRRADIPRGRIIRVESGVARQMPGVRAIVTAQDAPGTHGIGISDHPLFAGKEIRYNGEPIAAVAADTLEQARAAAAAIIVEVEALPPVLTMAEALSPSAPLVHEGWKDYGVLFEGGARKGNIAWEAKVVRGDTDAAFARPDVTIVEGCYEVGRQSHMPFEPRAAIATFEDGRLHLVTSTQVPWTVRAVTSSLLGIPSSQVRITVPPVGAGFGLKFDCTIEPVAALLAWKTGRRVSLANSRQEEMATCLCRENAQIRIRSAVTTEGEIVGREATVLMDCGAYGGEQIFLTTMTAHTLGSNYRLGSVRLSTRAIYTNTPPNGAFRACNGVYNTFALERHTDEICAAIGMDPVEFRRRAVFRDGSIGSTGQVFEGEVLVPMIERMEALKQKSGSREAEAGGRLYGRATTVGSWFVFVGPSAATVNLNADGSATLVTSGVEIGSGTMVQALPQIVAGQLGIRPQDVVVKAADTDAAGYDVGVGGGRTTVSLGAASVKACEDVLSKLLPVAAEMLQTSQDNLVLGKGRIEIAGRKGSGATIASVAQRAQALHGPVTGSGSFTGQGVPSMAGCAMGHFINAIDIPIFAVHDCEVAVDPDTGHVEILSYKVVQDVGRALNPRAIHGQIQGGVVQGLGYALHEDVTIDAKGRIAQDSFETYRIPLAQDVVPVEFELFEGAPSIGPLGVKGAGEVPILNVGAAVACAVANATGKPVSRLPLTPPRVLGLLVSDEPPLDHPHIGKDWSSNVIALPQSVRAG</sequence>
<dbReference type="Pfam" id="PF02738">
    <property type="entry name" value="MoCoBD_1"/>
    <property type="match status" value="1"/>
</dbReference>
<dbReference type="Gene3D" id="3.30.365.10">
    <property type="entry name" value="Aldehyde oxidase/xanthine dehydrogenase, molybdopterin binding domain"/>
    <property type="match status" value="4"/>
</dbReference>
<dbReference type="InterPro" id="IPR037165">
    <property type="entry name" value="AldOxase/xan_DH_Mopterin-bd_sf"/>
</dbReference>